<keyword evidence="1" id="KW-0285">Flavoprotein</keyword>
<dbReference type="InterPro" id="IPR012675">
    <property type="entry name" value="Beta-grasp_dom_sf"/>
</dbReference>
<comment type="caution">
    <text evidence="9">The sequence shown here is derived from an EMBL/GenBank/DDBJ whole genome shotgun (WGS) entry which is preliminary data.</text>
</comment>
<dbReference type="GO" id="GO:0016491">
    <property type="term" value="F:oxidoreductase activity"/>
    <property type="evidence" value="ECO:0007669"/>
    <property type="project" value="UniProtKB-KW"/>
</dbReference>
<dbReference type="PANTHER" id="PTHR47354">
    <property type="entry name" value="NADH OXIDOREDUCTASE HCR"/>
    <property type="match status" value="1"/>
</dbReference>
<gene>
    <name evidence="9" type="ORF">GNZ13_00800</name>
</gene>
<evidence type="ECO:0000256" key="2">
    <source>
        <dbReference type="ARBA" id="ARBA00022714"/>
    </source>
</evidence>
<dbReference type="InterPro" id="IPR039261">
    <property type="entry name" value="FNR_nucleotide-bd"/>
</dbReference>
<keyword evidence="10" id="KW-1185">Reference proteome</keyword>
<keyword evidence="6" id="KW-0411">Iron-sulfur</keyword>
<keyword evidence="2" id="KW-0001">2Fe-2S</keyword>
<dbReference type="GO" id="GO:0051537">
    <property type="term" value="F:2 iron, 2 sulfur cluster binding"/>
    <property type="evidence" value="ECO:0007669"/>
    <property type="project" value="UniProtKB-KW"/>
</dbReference>
<dbReference type="InterPro" id="IPR017927">
    <property type="entry name" value="FAD-bd_FR_type"/>
</dbReference>
<dbReference type="InterPro" id="IPR001041">
    <property type="entry name" value="2Fe-2S_ferredoxin-type"/>
</dbReference>
<organism evidence="9 10">
    <name type="scientific">Paraburkholderia elongata</name>
    <dbReference type="NCBI Taxonomy" id="2675747"/>
    <lineage>
        <taxon>Bacteria</taxon>
        <taxon>Pseudomonadati</taxon>
        <taxon>Pseudomonadota</taxon>
        <taxon>Betaproteobacteria</taxon>
        <taxon>Burkholderiales</taxon>
        <taxon>Burkholderiaceae</taxon>
        <taxon>Paraburkholderia</taxon>
    </lineage>
</organism>
<dbReference type="AlphaFoldDB" id="A0A972SEV6"/>
<evidence type="ECO:0000256" key="5">
    <source>
        <dbReference type="ARBA" id="ARBA00023004"/>
    </source>
</evidence>
<accession>A0A972SEV6</accession>
<evidence type="ECO:0000256" key="6">
    <source>
        <dbReference type="ARBA" id="ARBA00023014"/>
    </source>
</evidence>
<sequence length="317" mass="33792">MSTIDVRVEKKVVEADGIVSLELRAVGEAVLPAFAAGAHIDVHLPNGLVRQYSLCNAPGSGGSYVIAVLREPNSRGGSSAIHDAVAVGDVLQISSPKNHFHLLSAPRSILIGGGIGVTPLVSMSEALHASGADFEVHYCARSESRTAFRNQLRASPFSGKVRFYFDDQGGSIEVNELLAAPADETHIYVCGPAGFIEFVTSSAKRLGWLDSNIHFEYFAAPTTTDEQGSVPFEIEIASTGVRLTVPEDCSAADVLLENGIEIPVSCSQGVCGTCVTRVASGMPDHRDIYLTEEEKAQNDQFMPCCSRALSRVLVLDL</sequence>
<evidence type="ECO:0000256" key="4">
    <source>
        <dbReference type="ARBA" id="ARBA00023002"/>
    </source>
</evidence>
<reference evidence="9 10" key="1">
    <citation type="submission" date="2019-11" db="EMBL/GenBank/DDBJ databases">
        <title>Metabolism of dissolved organic matter in forest soils.</title>
        <authorList>
            <person name="Cyle K.T."/>
            <person name="Wilhelm R.C."/>
            <person name="Martinez C.E."/>
        </authorList>
    </citation>
    <scope>NUCLEOTIDE SEQUENCE [LARGE SCALE GENOMIC DNA]</scope>
    <source>
        <strain evidence="9 10">5N</strain>
    </source>
</reference>
<feature type="domain" description="2Fe-2S ferredoxin-type" evidence="7">
    <location>
        <begin position="232"/>
        <end position="317"/>
    </location>
</feature>
<dbReference type="Pfam" id="PF00175">
    <property type="entry name" value="NAD_binding_1"/>
    <property type="match status" value="1"/>
</dbReference>
<feature type="domain" description="FAD-binding FR-type" evidence="8">
    <location>
        <begin position="1"/>
        <end position="103"/>
    </location>
</feature>
<evidence type="ECO:0000313" key="10">
    <source>
        <dbReference type="Proteomes" id="UP000655523"/>
    </source>
</evidence>
<dbReference type="RefSeq" id="WP_172159607.1">
    <property type="nucleotide sequence ID" value="NZ_WOEZ01000005.1"/>
</dbReference>
<evidence type="ECO:0000259" key="7">
    <source>
        <dbReference type="PROSITE" id="PS51085"/>
    </source>
</evidence>
<dbReference type="InterPro" id="IPR006058">
    <property type="entry name" value="2Fe2S_fd_BS"/>
</dbReference>
<dbReference type="Gene3D" id="3.10.20.30">
    <property type="match status" value="1"/>
</dbReference>
<dbReference type="CDD" id="cd06185">
    <property type="entry name" value="PDR_like"/>
    <property type="match status" value="1"/>
</dbReference>
<keyword evidence="3" id="KW-0479">Metal-binding</keyword>
<evidence type="ECO:0000256" key="1">
    <source>
        <dbReference type="ARBA" id="ARBA00022630"/>
    </source>
</evidence>
<proteinExistence type="predicted"/>
<dbReference type="PROSITE" id="PS51085">
    <property type="entry name" value="2FE2S_FER_2"/>
    <property type="match status" value="1"/>
</dbReference>
<keyword evidence="5" id="KW-0408">Iron</keyword>
<dbReference type="SUPFAM" id="SSF52343">
    <property type="entry name" value="Ferredoxin reductase-like, C-terminal NADP-linked domain"/>
    <property type="match status" value="1"/>
</dbReference>
<dbReference type="PROSITE" id="PS51384">
    <property type="entry name" value="FAD_FR"/>
    <property type="match status" value="1"/>
</dbReference>
<dbReference type="PROSITE" id="PS00197">
    <property type="entry name" value="2FE2S_FER_1"/>
    <property type="match status" value="1"/>
</dbReference>
<evidence type="ECO:0000256" key="3">
    <source>
        <dbReference type="ARBA" id="ARBA00022723"/>
    </source>
</evidence>
<evidence type="ECO:0000313" key="9">
    <source>
        <dbReference type="EMBL" id="NPT53188.1"/>
    </source>
</evidence>
<dbReference type="EMBL" id="WOEZ01000005">
    <property type="protein sequence ID" value="NPT53188.1"/>
    <property type="molecule type" value="Genomic_DNA"/>
</dbReference>
<dbReference type="SUPFAM" id="SSF54292">
    <property type="entry name" value="2Fe-2S ferredoxin-like"/>
    <property type="match status" value="1"/>
</dbReference>
<dbReference type="GO" id="GO:0046872">
    <property type="term" value="F:metal ion binding"/>
    <property type="evidence" value="ECO:0007669"/>
    <property type="project" value="UniProtKB-KW"/>
</dbReference>
<dbReference type="PRINTS" id="PR00409">
    <property type="entry name" value="PHDIOXRDTASE"/>
</dbReference>
<dbReference type="InterPro" id="IPR036010">
    <property type="entry name" value="2Fe-2S_ferredoxin-like_sf"/>
</dbReference>
<dbReference type="SUPFAM" id="SSF63380">
    <property type="entry name" value="Riboflavin synthase domain-like"/>
    <property type="match status" value="1"/>
</dbReference>
<dbReference type="PANTHER" id="PTHR47354:SF1">
    <property type="entry name" value="CARNITINE MONOOXYGENASE REDUCTASE SUBUNIT"/>
    <property type="match status" value="1"/>
</dbReference>
<dbReference type="InterPro" id="IPR017938">
    <property type="entry name" value="Riboflavin_synthase-like_b-brl"/>
</dbReference>
<dbReference type="InterPro" id="IPR050415">
    <property type="entry name" value="MRET"/>
</dbReference>
<name>A0A972SEV6_9BURK</name>
<keyword evidence="4" id="KW-0560">Oxidoreductase</keyword>
<dbReference type="InterPro" id="IPR001433">
    <property type="entry name" value="OxRdtase_FAD/NAD-bd"/>
</dbReference>
<evidence type="ECO:0000259" key="8">
    <source>
        <dbReference type="PROSITE" id="PS51384"/>
    </source>
</evidence>
<dbReference type="Pfam" id="PF00111">
    <property type="entry name" value="Fer2"/>
    <property type="match status" value="1"/>
</dbReference>
<dbReference type="Gene3D" id="3.40.50.80">
    <property type="entry name" value="Nucleotide-binding domain of ferredoxin-NADP reductase (FNR) module"/>
    <property type="match status" value="1"/>
</dbReference>
<protein>
    <submittedName>
        <fullName evidence="9">2Fe-2S iron-sulfur cluster binding domain-containing protein</fullName>
    </submittedName>
</protein>
<dbReference type="Proteomes" id="UP000655523">
    <property type="component" value="Unassembled WGS sequence"/>
</dbReference>
<dbReference type="CDD" id="cd00207">
    <property type="entry name" value="fer2"/>
    <property type="match status" value="1"/>
</dbReference>
<dbReference type="Gene3D" id="2.40.30.10">
    <property type="entry name" value="Translation factors"/>
    <property type="match status" value="1"/>
</dbReference>